<evidence type="ECO:0000256" key="1">
    <source>
        <dbReference type="SAM" id="Phobius"/>
    </source>
</evidence>
<keyword evidence="1" id="KW-1133">Transmembrane helix</keyword>
<feature type="transmembrane region" description="Helical" evidence="1">
    <location>
        <begin position="50"/>
        <end position="71"/>
    </location>
</feature>
<reference evidence="2 3" key="1">
    <citation type="submission" date="2018-02" db="EMBL/GenBank/DDBJ databases">
        <authorList>
            <person name="Cohen D.B."/>
            <person name="Kent A.D."/>
        </authorList>
    </citation>
    <scope>NUCLEOTIDE SEQUENCE [LARGE SCALE GENOMIC DNA]</scope>
    <source>
        <strain evidence="2 3">CCAP 1448/3</strain>
    </source>
</reference>
<dbReference type="OrthoDB" id="531286at2"/>
<protein>
    <submittedName>
        <fullName evidence="2">Uncharacterized protein</fullName>
    </submittedName>
</protein>
<keyword evidence="1" id="KW-0812">Transmembrane</keyword>
<dbReference type="AlphaFoldDB" id="A0A2T1C057"/>
<proteinExistence type="predicted"/>
<dbReference type="EMBL" id="PVWJ01000101">
    <property type="protein sequence ID" value="PSB01548.1"/>
    <property type="molecule type" value="Genomic_DNA"/>
</dbReference>
<dbReference type="Proteomes" id="UP000238762">
    <property type="component" value="Unassembled WGS sequence"/>
</dbReference>
<reference evidence="2 3" key="2">
    <citation type="submission" date="2018-03" db="EMBL/GenBank/DDBJ databases">
        <title>The ancient ancestry and fast evolution of plastids.</title>
        <authorList>
            <person name="Moore K.R."/>
            <person name="Magnabosco C."/>
            <person name="Momper L."/>
            <person name="Gold D.A."/>
            <person name="Bosak T."/>
            <person name="Fournier G.P."/>
        </authorList>
    </citation>
    <scope>NUCLEOTIDE SEQUENCE [LARGE SCALE GENOMIC DNA]</scope>
    <source>
        <strain evidence="2 3">CCAP 1448/3</strain>
    </source>
</reference>
<name>A0A2T1C057_9CYAN</name>
<gene>
    <name evidence="2" type="ORF">C7B64_17775</name>
</gene>
<accession>A0A2T1C057</accession>
<sequence length="277" mass="31620">MNLLHYFTDLWSDVMHLFSVQTVDAANNLDFVKEANKIINDMSQRFATTIQIILGAFGTFAILLSILAAFYGKSLTDAKKEAKQEIIAQISKYVSEQIENEVAFAKRTFEREQIVSKSVVDYYLASTENQPNEYKLLDKRGFRKPVNFYNKTDLPKKRSKNFDLGDVFVIDVANVDIELSPEEKEQVSSKTENDRKKCQLNLENKKRDQIVRETIELISQNFPKLKDKKTVLVIYIKGISDAITEFKDLYIVGANSPISLIGNVTDSAYVAYGEKNK</sequence>
<dbReference type="RefSeq" id="WP_106289993.1">
    <property type="nucleotide sequence ID" value="NZ_CAWNTC010000131.1"/>
</dbReference>
<keyword evidence="1" id="KW-0472">Membrane</keyword>
<evidence type="ECO:0000313" key="3">
    <source>
        <dbReference type="Proteomes" id="UP000238762"/>
    </source>
</evidence>
<keyword evidence="3" id="KW-1185">Reference proteome</keyword>
<organism evidence="2 3">
    <name type="scientific">Merismopedia glauca CCAP 1448/3</name>
    <dbReference type="NCBI Taxonomy" id="1296344"/>
    <lineage>
        <taxon>Bacteria</taxon>
        <taxon>Bacillati</taxon>
        <taxon>Cyanobacteriota</taxon>
        <taxon>Cyanophyceae</taxon>
        <taxon>Synechococcales</taxon>
        <taxon>Merismopediaceae</taxon>
        <taxon>Merismopedia</taxon>
    </lineage>
</organism>
<evidence type="ECO:0000313" key="2">
    <source>
        <dbReference type="EMBL" id="PSB01548.1"/>
    </source>
</evidence>
<comment type="caution">
    <text evidence="2">The sequence shown here is derived from an EMBL/GenBank/DDBJ whole genome shotgun (WGS) entry which is preliminary data.</text>
</comment>